<dbReference type="EMBL" id="BARU01033469">
    <property type="protein sequence ID" value="GAH67810.1"/>
    <property type="molecule type" value="Genomic_DNA"/>
</dbReference>
<dbReference type="InterPro" id="IPR011008">
    <property type="entry name" value="Dimeric_a/b-barrel"/>
</dbReference>
<gene>
    <name evidence="2" type="ORF">S03H2_52668</name>
</gene>
<dbReference type="InterPro" id="IPR019887">
    <property type="entry name" value="Tscrpt_reg_AsnC/Lrp_C"/>
</dbReference>
<organism evidence="2">
    <name type="scientific">marine sediment metagenome</name>
    <dbReference type="NCBI Taxonomy" id="412755"/>
    <lineage>
        <taxon>unclassified sequences</taxon>
        <taxon>metagenomes</taxon>
        <taxon>ecological metagenomes</taxon>
    </lineage>
</organism>
<proteinExistence type="predicted"/>
<dbReference type="SUPFAM" id="SSF54909">
    <property type="entry name" value="Dimeric alpha+beta barrel"/>
    <property type="match status" value="1"/>
</dbReference>
<comment type="caution">
    <text evidence="2">The sequence shown here is derived from an EMBL/GenBank/DDBJ whole genome shotgun (WGS) entry which is preliminary data.</text>
</comment>
<dbReference type="Gene3D" id="3.30.70.920">
    <property type="match status" value="1"/>
</dbReference>
<evidence type="ECO:0000259" key="1">
    <source>
        <dbReference type="Pfam" id="PF01037"/>
    </source>
</evidence>
<sequence length="79" mass="8930">MTSFVLINAVSGYEHEIYNKLLKIPEVTAVHPLTGEYDLIAKIESQDMDELGNIILNKIKTMKGILCTKTLMWAMTSEK</sequence>
<dbReference type="Pfam" id="PF01037">
    <property type="entry name" value="AsnC_trans_reg"/>
    <property type="match status" value="1"/>
</dbReference>
<name>X1IEV2_9ZZZZ</name>
<evidence type="ECO:0000313" key="2">
    <source>
        <dbReference type="EMBL" id="GAH67810.1"/>
    </source>
</evidence>
<dbReference type="AlphaFoldDB" id="X1IEV2"/>
<protein>
    <recommendedName>
        <fullName evidence="1">Transcription regulator AsnC/Lrp ligand binding domain-containing protein</fullName>
    </recommendedName>
</protein>
<reference evidence="2" key="1">
    <citation type="journal article" date="2014" name="Front. Microbiol.">
        <title>High frequency of phylogenetically diverse reductive dehalogenase-homologous genes in deep subseafloor sedimentary metagenomes.</title>
        <authorList>
            <person name="Kawai M."/>
            <person name="Futagami T."/>
            <person name="Toyoda A."/>
            <person name="Takaki Y."/>
            <person name="Nishi S."/>
            <person name="Hori S."/>
            <person name="Arai W."/>
            <person name="Tsubouchi T."/>
            <person name="Morono Y."/>
            <person name="Uchiyama I."/>
            <person name="Ito T."/>
            <person name="Fujiyama A."/>
            <person name="Inagaki F."/>
            <person name="Takami H."/>
        </authorList>
    </citation>
    <scope>NUCLEOTIDE SEQUENCE</scope>
    <source>
        <strain evidence="2">Expedition CK06-06</strain>
    </source>
</reference>
<feature type="domain" description="Transcription regulator AsnC/Lrp ligand binding" evidence="1">
    <location>
        <begin position="7"/>
        <end position="71"/>
    </location>
</feature>
<accession>X1IEV2</accession>